<dbReference type="PROSITE" id="PS51387">
    <property type="entry name" value="FAD_PCMH"/>
    <property type="match status" value="1"/>
</dbReference>
<feature type="domain" description="FAD-binding PCMH-type" evidence="6">
    <location>
        <begin position="61"/>
        <end position="230"/>
    </location>
</feature>
<dbReference type="Proteomes" id="UP000700596">
    <property type="component" value="Unassembled WGS sequence"/>
</dbReference>
<dbReference type="OrthoDB" id="415825at2759"/>
<dbReference type="GO" id="GO:0016491">
    <property type="term" value="F:oxidoreductase activity"/>
    <property type="evidence" value="ECO:0007669"/>
    <property type="project" value="UniProtKB-KW"/>
</dbReference>
<sequence length="489" mass="53889">MASYILWVVGALTAGVLNIFSPIARSDTGEELASLLSKGAEIYLPTSIGFKNATARWNAGTKPGIDIVVKVKTEQDVQNAIRYANNHKKPFLAISGAHGQTSTLNNIQSGLGIWMRGMTGIKIEGHIANLGGGIENGEVIRELWSAGKQTSTTACDCAGFVAPVLGGGHGWLQGRYGLPADQLISARLVLGNGTAITVSEYDHKDLFWAIRGAGHNYGIVTELEIKVYDREPEQDQWATAAFTFRHDQLEAVFAIGNQWLTNATRPIELTHYGTIALDLAIDPIMPVFTFYVFWQGQSIPAIYTDPFYALKPVNIVRKVTDLVGMNTHLAAGYGMAVCEKGYSHLLYPVSLDTWPIANLRKVLELFSSLPPEFRNSAMLLEAYATNRVNEIHADSTAFADRSSQLLLSPVLTYAPNSSLDNAAFSIGENIRKTLIEGTGKRLITYVNYAHGDESLESIYGYDSWRLEKLKRLKREYDPEGRFNFYSPIK</sequence>
<accession>A0A9P9IHH5</accession>
<dbReference type="GO" id="GO:0071949">
    <property type="term" value="F:FAD binding"/>
    <property type="evidence" value="ECO:0007669"/>
    <property type="project" value="InterPro"/>
</dbReference>
<evidence type="ECO:0000259" key="6">
    <source>
        <dbReference type="PROSITE" id="PS51387"/>
    </source>
</evidence>
<evidence type="ECO:0000256" key="3">
    <source>
        <dbReference type="ARBA" id="ARBA00022630"/>
    </source>
</evidence>
<keyword evidence="4" id="KW-0274">FAD</keyword>
<dbReference type="PANTHER" id="PTHR42973">
    <property type="entry name" value="BINDING OXIDOREDUCTASE, PUTATIVE (AFU_ORTHOLOGUE AFUA_1G17690)-RELATED"/>
    <property type="match status" value="1"/>
</dbReference>
<evidence type="ECO:0000313" key="7">
    <source>
        <dbReference type="EMBL" id="KAH7119749.1"/>
    </source>
</evidence>
<dbReference type="InterPro" id="IPR006094">
    <property type="entry name" value="Oxid_FAD_bind_N"/>
</dbReference>
<dbReference type="Pfam" id="PF08031">
    <property type="entry name" value="BBE"/>
    <property type="match status" value="1"/>
</dbReference>
<dbReference type="InterPro" id="IPR036318">
    <property type="entry name" value="FAD-bd_PCMH-like_sf"/>
</dbReference>
<evidence type="ECO:0000256" key="1">
    <source>
        <dbReference type="ARBA" id="ARBA00001974"/>
    </source>
</evidence>
<dbReference type="InterPro" id="IPR016167">
    <property type="entry name" value="FAD-bd_PCMH_sub1"/>
</dbReference>
<dbReference type="AlphaFoldDB" id="A0A9P9IHH5"/>
<dbReference type="Gene3D" id="3.40.462.20">
    <property type="match status" value="1"/>
</dbReference>
<comment type="caution">
    <text evidence="7">The sequence shown here is derived from an EMBL/GenBank/DDBJ whole genome shotgun (WGS) entry which is preliminary data.</text>
</comment>
<dbReference type="InterPro" id="IPR050416">
    <property type="entry name" value="FAD-linked_Oxidoreductase"/>
</dbReference>
<evidence type="ECO:0000256" key="2">
    <source>
        <dbReference type="ARBA" id="ARBA00005466"/>
    </source>
</evidence>
<comment type="cofactor">
    <cofactor evidence="1">
        <name>FAD</name>
        <dbReference type="ChEBI" id="CHEBI:57692"/>
    </cofactor>
</comment>
<proteinExistence type="inferred from homology"/>
<dbReference type="EMBL" id="JAGMWT010000011">
    <property type="protein sequence ID" value="KAH7119749.1"/>
    <property type="molecule type" value="Genomic_DNA"/>
</dbReference>
<organism evidence="7 8">
    <name type="scientific">Dendryphion nanum</name>
    <dbReference type="NCBI Taxonomy" id="256645"/>
    <lineage>
        <taxon>Eukaryota</taxon>
        <taxon>Fungi</taxon>
        <taxon>Dikarya</taxon>
        <taxon>Ascomycota</taxon>
        <taxon>Pezizomycotina</taxon>
        <taxon>Dothideomycetes</taxon>
        <taxon>Pleosporomycetidae</taxon>
        <taxon>Pleosporales</taxon>
        <taxon>Torulaceae</taxon>
        <taxon>Dendryphion</taxon>
    </lineage>
</organism>
<keyword evidence="8" id="KW-1185">Reference proteome</keyword>
<dbReference type="InterPro" id="IPR016166">
    <property type="entry name" value="FAD-bd_PCMH"/>
</dbReference>
<evidence type="ECO:0000256" key="4">
    <source>
        <dbReference type="ARBA" id="ARBA00022827"/>
    </source>
</evidence>
<reference evidence="7" key="1">
    <citation type="journal article" date="2021" name="Nat. Commun.">
        <title>Genetic determinants of endophytism in the Arabidopsis root mycobiome.</title>
        <authorList>
            <person name="Mesny F."/>
            <person name="Miyauchi S."/>
            <person name="Thiergart T."/>
            <person name="Pickel B."/>
            <person name="Atanasova L."/>
            <person name="Karlsson M."/>
            <person name="Huettel B."/>
            <person name="Barry K.W."/>
            <person name="Haridas S."/>
            <person name="Chen C."/>
            <person name="Bauer D."/>
            <person name="Andreopoulos W."/>
            <person name="Pangilinan J."/>
            <person name="LaButti K."/>
            <person name="Riley R."/>
            <person name="Lipzen A."/>
            <person name="Clum A."/>
            <person name="Drula E."/>
            <person name="Henrissat B."/>
            <person name="Kohler A."/>
            <person name="Grigoriev I.V."/>
            <person name="Martin F.M."/>
            <person name="Hacquard S."/>
        </authorList>
    </citation>
    <scope>NUCLEOTIDE SEQUENCE</scope>
    <source>
        <strain evidence="7">MPI-CAGE-CH-0243</strain>
    </source>
</reference>
<evidence type="ECO:0000256" key="5">
    <source>
        <dbReference type="ARBA" id="ARBA00023002"/>
    </source>
</evidence>
<dbReference type="SUPFAM" id="SSF56176">
    <property type="entry name" value="FAD-binding/transporter-associated domain-like"/>
    <property type="match status" value="1"/>
</dbReference>
<keyword evidence="3" id="KW-0285">Flavoprotein</keyword>
<comment type="similarity">
    <text evidence="2">Belongs to the oxygen-dependent FAD-linked oxidoreductase family.</text>
</comment>
<dbReference type="Pfam" id="PF01565">
    <property type="entry name" value="FAD_binding_4"/>
    <property type="match status" value="1"/>
</dbReference>
<evidence type="ECO:0000313" key="8">
    <source>
        <dbReference type="Proteomes" id="UP000700596"/>
    </source>
</evidence>
<dbReference type="PANTHER" id="PTHR42973:SF9">
    <property type="entry name" value="FAD-BINDING PCMH-TYPE DOMAIN-CONTAINING PROTEIN-RELATED"/>
    <property type="match status" value="1"/>
</dbReference>
<dbReference type="Gene3D" id="3.30.465.10">
    <property type="match status" value="1"/>
</dbReference>
<name>A0A9P9IHH5_9PLEO</name>
<gene>
    <name evidence="7" type="ORF">B0J11DRAFT_69319</name>
</gene>
<protein>
    <recommendedName>
        <fullName evidence="6">FAD-binding PCMH-type domain-containing protein</fullName>
    </recommendedName>
</protein>
<keyword evidence="5" id="KW-0560">Oxidoreductase</keyword>
<dbReference type="InterPro" id="IPR012951">
    <property type="entry name" value="BBE"/>
</dbReference>
<dbReference type="InterPro" id="IPR016169">
    <property type="entry name" value="FAD-bd_PCMH_sub2"/>
</dbReference>
<dbReference type="Gene3D" id="3.30.43.10">
    <property type="entry name" value="Uridine Diphospho-n-acetylenolpyruvylglucosamine Reductase, domain 2"/>
    <property type="match status" value="1"/>
</dbReference>